<dbReference type="AlphaFoldDB" id="A0A316G8J3"/>
<feature type="region of interest" description="Disordered" evidence="1">
    <location>
        <begin position="27"/>
        <end position="85"/>
    </location>
</feature>
<gene>
    <name evidence="3" type="ORF">C8D95_103407</name>
</gene>
<name>A0A316G8J3_9RHOB</name>
<organism evidence="3 4">
    <name type="scientific">Silicimonas algicola</name>
    <dbReference type="NCBI Taxonomy" id="1826607"/>
    <lineage>
        <taxon>Bacteria</taxon>
        <taxon>Pseudomonadati</taxon>
        <taxon>Pseudomonadota</taxon>
        <taxon>Alphaproteobacteria</taxon>
        <taxon>Rhodobacterales</taxon>
        <taxon>Paracoccaceae</taxon>
    </lineage>
</organism>
<dbReference type="OrthoDB" id="7306245at2"/>
<keyword evidence="2" id="KW-0472">Membrane</keyword>
<keyword evidence="4" id="KW-1185">Reference proteome</keyword>
<keyword evidence="2" id="KW-1133">Transmembrane helix</keyword>
<dbReference type="RefSeq" id="WP_109758909.1">
    <property type="nucleotide sequence ID" value="NZ_CP034588.1"/>
</dbReference>
<feature type="compositionally biased region" description="Basic and acidic residues" evidence="1">
    <location>
        <begin position="74"/>
        <end position="85"/>
    </location>
</feature>
<dbReference type="Proteomes" id="UP000245390">
    <property type="component" value="Unassembled WGS sequence"/>
</dbReference>
<evidence type="ECO:0000313" key="4">
    <source>
        <dbReference type="Proteomes" id="UP000245390"/>
    </source>
</evidence>
<feature type="transmembrane region" description="Helical" evidence="2">
    <location>
        <begin position="89"/>
        <end position="108"/>
    </location>
</feature>
<evidence type="ECO:0000313" key="3">
    <source>
        <dbReference type="EMBL" id="PWK57168.1"/>
    </source>
</evidence>
<evidence type="ECO:0000256" key="2">
    <source>
        <dbReference type="SAM" id="Phobius"/>
    </source>
</evidence>
<evidence type="ECO:0000256" key="1">
    <source>
        <dbReference type="SAM" id="MobiDB-lite"/>
    </source>
</evidence>
<proteinExistence type="predicted"/>
<reference evidence="3 4" key="1">
    <citation type="submission" date="2018-05" db="EMBL/GenBank/DDBJ databases">
        <title>Genomic Encyclopedia of Type Strains, Phase IV (KMG-IV): sequencing the most valuable type-strain genomes for metagenomic binning, comparative biology and taxonomic classification.</title>
        <authorList>
            <person name="Goeker M."/>
        </authorList>
    </citation>
    <scope>NUCLEOTIDE SEQUENCE [LARGE SCALE GENOMIC DNA]</scope>
    <source>
        <strain evidence="3 4">DSM 103371</strain>
    </source>
</reference>
<protein>
    <submittedName>
        <fullName evidence="3">Uncharacterized protein</fullName>
    </submittedName>
</protein>
<dbReference type="KEGG" id="salo:EF888_10240"/>
<accession>A0A316G8J3</accession>
<sequence>MSNIPDKGTRRSGAAAVVRLRDRIDKGETGDKVAFSDPAAAPLGTDAEAGGHSPTVAEARMADAKSRAPSADEDPMRPPEHRESSRNGLAMWILVVAAVAALGLALLAL</sequence>
<dbReference type="EMBL" id="QGGV01000003">
    <property type="protein sequence ID" value="PWK57168.1"/>
    <property type="molecule type" value="Genomic_DNA"/>
</dbReference>
<comment type="caution">
    <text evidence="3">The sequence shown here is derived from an EMBL/GenBank/DDBJ whole genome shotgun (WGS) entry which is preliminary data.</text>
</comment>
<keyword evidence="2" id="KW-0812">Transmembrane</keyword>